<dbReference type="InterPro" id="IPR011583">
    <property type="entry name" value="Chitinase_II/V-like_cat"/>
</dbReference>
<dbReference type="InterPro" id="IPR029070">
    <property type="entry name" value="Chitinase_insertion_sf"/>
</dbReference>
<keyword evidence="7" id="KW-1133">Transmembrane helix</keyword>
<evidence type="ECO:0000256" key="4">
    <source>
        <dbReference type="ARBA" id="ARBA00023295"/>
    </source>
</evidence>
<evidence type="ECO:0000256" key="7">
    <source>
        <dbReference type="SAM" id="Phobius"/>
    </source>
</evidence>
<sequence length="505" mass="58656">MTKQKYELINNQRNISSFNRNSLAISLLTFICILLFTVIFLFWDEIYNKRLNIPQKSNEIPLFWQHRLDQLDFYINNFHASDKSSVNETDNDKIIVQPSKFGSYIYSNEIEKHAKTLNKKLVCYYTTPSLSNDVHNTKKTRRRRSIGDSFLNIRDINPFLCTHINIGVVLVSNCSLKLDKDLISAIHGSNELKSKNDKLKILLWVGAADESEGFPEVVANHSNRKRFIQSVKETLEKYGLDGIDLDWEFPNGSNQQRIHFMQLLHDIRREYQREHSTFLLSLAVAAPSIFVDMCYDVRMINENVDYVNIMTYDYHFYTKGTPYTGFNAPLYARSNEKGFFETLNINYSVNYWMSKGLDRSKIIIGLPTYGHSFKLVNPFNTKVGAPAEDIGSVGTMGFVTYSEVCWFRETNYNVRIEYDTETCSPWLYAGLEWISYDDERSIECKTNYAKNNHFGGVMIFSLNTDDFQLTCSDKQYKSSSQKGDERKTFPLLRKVHSILFHNSTV</sequence>
<reference evidence="9" key="1">
    <citation type="submission" date="2022-01" db="EMBL/GenBank/DDBJ databases">
        <authorList>
            <person name="King R."/>
        </authorList>
    </citation>
    <scope>NUCLEOTIDE SEQUENCE</scope>
</reference>
<keyword evidence="10" id="KW-1185">Reference proteome</keyword>
<dbReference type="InterPro" id="IPR050314">
    <property type="entry name" value="Glycosyl_Hydrlase_18"/>
</dbReference>
<keyword evidence="2 5" id="KW-0378">Hydrolase</keyword>
<reference evidence="9" key="2">
    <citation type="submission" date="2022-10" db="EMBL/GenBank/DDBJ databases">
        <authorList>
            <consortium name="ENA_rothamsted_submissions"/>
            <consortium name="culmorum"/>
            <person name="King R."/>
        </authorList>
    </citation>
    <scope>NUCLEOTIDE SEQUENCE</scope>
</reference>
<keyword evidence="1" id="KW-0732">Signal</keyword>
<dbReference type="InterPro" id="IPR017853">
    <property type="entry name" value="GH"/>
</dbReference>
<dbReference type="GO" id="GO:0004568">
    <property type="term" value="F:chitinase activity"/>
    <property type="evidence" value="ECO:0007669"/>
    <property type="project" value="TreeGrafter"/>
</dbReference>
<evidence type="ECO:0000313" key="9">
    <source>
        <dbReference type="EMBL" id="CAG9803416.1"/>
    </source>
</evidence>
<dbReference type="InterPro" id="IPR001223">
    <property type="entry name" value="Glyco_hydro18_cat"/>
</dbReference>
<evidence type="ECO:0000256" key="3">
    <source>
        <dbReference type="ARBA" id="ARBA00023180"/>
    </source>
</evidence>
<dbReference type="EMBL" id="OU895878">
    <property type="protein sequence ID" value="CAG9803416.1"/>
    <property type="molecule type" value="Genomic_DNA"/>
</dbReference>
<feature type="transmembrane region" description="Helical" evidence="7">
    <location>
        <begin position="21"/>
        <end position="43"/>
    </location>
</feature>
<evidence type="ECO:0000256" key="2">
    <source>
        <dbReference type="ARBA" id="ARBA00022801"/>
    </source>
</evidence>
<dbReference type="AlphaFoldDB" id="A0A9N9RV67"/>
<accession>A0A9N9RV67</accession>
<dbReference type="GO" id="GO:0005975">
    <property type="term" value="P:carbohydrate metabolic process"/>
    <property type="evidence" value="ECO:0007669"/>
    <property type="project" value="InterPro"/>
</dbReference>
<dbReference type="SMART" id="SM00636">
    <property type="entry name" value="Glyco_18"/>
    <property type="match status" value="1"/>
</dbReference>
<dbReference type="FunFam" id="3.10.50.10:FF:000003">
    <property type="entry name" value="Class V chitinase CHIT5b"/>
    <property type="match status" value="1"/>
</dbReference>
<evidence type="ECO:0000256" key="5">
    <source>
        <dbReference type="RuleBase" id="RU000489"/>
    </source>
</evidence>
<dbReference type="GO" id="GO:0005576">
    <property type="term" value="C:extracellular region"/>
    <property type="evidence" value="ECO:0007669"/>
    <property type="project" value="TreeGrafter"/>
</dbReference>
<dbReference type="OrthoDB" id="76388at2759"/>
<name>A0A9N9RV67_9DIPT</name>
<proteinExistence type="inferred from homology"/>
<dbReference type="InterPro" id="IPR001579">
    <property type="entry name" value="Glyco_hydro_18_chit_AS"/>
</dbReference>
<dbReference type="PANTHER" id="PTHR11177:SF390">
    <property type="entry name" value="CHITINASE 11"/>
    <property type="match status" value="1"/>
</dbReference>
<dbReference type="SUPFAM" id="SSF54556">
    <property type="entry name" value="Chitinase insertion domain"/>
    <property type="match status" value="1"/>
</dbReference>
<dbReference type="Pfam" id="PF00704">
    <property type="entry name" value="Glyco_hydro_18"/>
    <property type="match status" value="1"/>
</dbReference>
<dbReference type="GO" id="GO:0006032">
    <property type="term" value="P:chitin catabolic process"/>
    <property type="evidence" value="ECO:0007669"/>
    <property type="project" value="TreeGrafter"/>
</dbReference>
<keyword evidence="4 5" id="KW-0326">Glycosidase</keyword>
<protein>
    <recommendedName>
        <fullName evidence="8">Chitinase II/V-like catalytic domain-containing protein</fullName>
    </recommendedName>
</protein>
<keyword evidence="7" id="KW-0472">Membrane</keyword>
<keyword evidence="3" id="KW-0325">Glycoprotein</keyword>
<comment type="similarity">
    <text evidence="6">Belongs to the glycosyl hydrolase 18 family.</text>
</comment>
<feature type="domain" description="Chitinase II/V-like catalytic" evidence="8">
    <location>
        <begin position="119"/>
        <end position="465"/>
    </location>
</feature>
<dbReference type="GO" id="GO:0008061">
    <property type="term" value="F:chitin binding"/>
    <property type="evidence" value="ECO:0007669"/>
    <property type="project" value="InterPro"/>
</dbReference>
<evidence type="ECO:0000256" key="1">
    <source>
        <dbReference type="ARBA" id="ARBA00022729"/>
    </source>
</evidence>
<keyword evidence="7" id="KW-0812">Transmembrane</keyword>
<dbReference type="Gene3D" id="3.10.50.10">
    <property type="match status" value="1"/>
</dbReference>
<dbReference type="SUPFAM" id="SSF51445">
    <property type="entry name" value="(Trans)glycosidases"/>
    <property type="match status" value="1"/>
</dbReference>
<evidence type="ECO:0000256" key="6">
    <source>
        <dbReference type="RuleBase" id="RU004453"/>
    </source>
</evidence>
<evidence type="ECO:0000313" key="10">
    <source>
        <dbReference type="Proteomes" id="UP001153620"/>
    </source>
</evidence>
<dbReference type="Gene3D" id="3.20.20.80">
    <property type="entry name" value="Glycosidases"/>
    <property type="match status" value="1"/>
</dbReference>
<organism evidence="9 10">
    <name type="scientific">Chironomus riparius</name>
    <dbReference type="NCBI Taxonomy" id="315576"/>
    <lineage>
        <taxon>Eukaryota</taxon>
        <taxon>Metazoa</taxon>
        <taxon>Ecdysozoa</taxon>
        <taxon>Arthropoda</taxon>
        <taxon>Hexapoda</taxon>
        <taxon>Insecta</taxon>
        <taxon>Pterygota</taxon>
        <taxon>Neoptera</taxon>
        <taxon>Endopterygota</taxon>
        <taxon>Diptera</taxon>
        <taxon>Nematocera</taxon>
        <taxon>Chironomoidea</taxon>
        <taxon>Chironomidae</taxon>
        <taxon>Chironominae</taxon>
        <taxon>Chironomus</taxon>
    </lineage>
</organism>
<gene>
    <name evidence="9" type="ORF">CHIRRI_LOCUS6316</name>
</gene>
<dbReference type="PROSITE" id="PS01095">
    <property type="entry name" value="GH18_1"/>
    <property type="match status" value="1"/>
</dbReference>
<dbReference type="PANTHER" id="PTHR11177">
    <property type="entry name" value="CHITINASE"/>
    <property type="match status" value="1"/>
</dbReference>
<dbReference type="Proteomes" id="UP001153620">
    <property type="component" value="Chromosome 2"/>
</dbReference>
<evidence type="ECO:0000259" key="8">
    <source>
        <dbReference type="SMART" id="SM00636"/>
    </source>
</evidence>